<comment type="similarity">
    <text evidence="8 9">Belongs to the TRAP transporter small permease family.</text>
</comment>
<proteinExistence type="inferred from homology"/>
<keyword evidence="4 9" id="KW-0997">Cell inner membrane</keyword>
<dbReference type="GO" id="GO:0022857">
    <property type="term" value="F:transmembrane transporter activity"/>
    <property type="evidence" value="ECO:0007669"/>
    <property type="project" value="UniProtKB-UniRule"/>
</dbReference>
<dbReference type="PANTHER" id="PTHR35011">
    <property type="entry name" value="2,3-DIKETO-L-GULONATE TRAP TRANSPORTER SMALL PERMEASE PROTEIN YIAM"/>
    <property type="match status" value="1"/>
</dbReference>
<gene>
    <name evidence="11" type="ORF">GCM10017655_47390</name>
</gene>
<sequence length="175" mass="19243">MTKIIDLYFRLLKLIVVLCMLGMVVMVFGNVVMRYAFNSGLTVSEELSRWLFVLMVFLGSLIAMRERGHLGLDLLIKKLPARGRNLCLAIGQLMMLYIAWLILSGSWQQAVINLDVAAPASGLSMAWFYGIGVVFGVTAIPIIIGELILALQGRLPLGKAEIESVHLPANEGSRP</sequence>
<dbReference type="GO" id="GO:0015740">
    <property type="term" value="P:C4-dicarboxylate transport"/>
    <property type="evidence" value="ECO:0007669"/>
    <property type="project" value="TreeGrafter"/>
</dbReference>
<keyword evidence="5 9" id="KW-0812">Transmembrane</keyword>
<evidence type="ECO:0000256" key="2">
    <source>
        <dbReference type="ARBA" id="ARBA00022448"/>
    </source>
</evidence>
<feature type="transmembrane region" description="Helical" evidence="9">
    <location>
        <begin position="85"/>
        <end position="107"/>
    </location>
</feature>
<keyword evidence="2 9" id="KW-0813">Transport</keyword>
<evidence type="ECO:0000313" key="12">
    <source>
        <dbReference type="Proteomes" id="UP001143328"/>
    </source>
</evidence>
<dbReference type="Pfam" id="PF04290">
    <property type="entry name" value="DctQ"/>
    <property type="match status" value="1"/>
</dbReference>
<dbReference type="InterPro" id="IPR055348">
    <property type="entry name" value="DctQ"/>
</dbReference>
<reference evidence="11" key="2">
    <citation type="submission" date="2023-01" db="EMBL/GenBank/DDBJ databases">
        <authorList>
            <person name="Sun Q."/>
            <person name="Evtushenko L."/>
        </authorList>
    </citation>
    <scope>NUCLEOTIDE SEQUENCE</scope>
    <source>
        <strain evidence="11">VKM B-2935</strain>
    </source>
</reference>
<evidence type="ECO:0000256" key="4">
    <source>
        <dbReference type="ARBA" id="ARBA00022519"/>
    </source>
</evidence>
<evidence type="ECO:0000256" key="5">
    <source>
        <dbReference type="ARBA" id="ARBA00022692"/>
    </source>
</evidence>
<evidence type="ECO:0000256" key="3">
    <source>
        <dbReference type="ARBA" id="ARBA00022475"/>
    </source>
</evidence>
<accession>A0A9W6NI81</accession>
<evidence type="ECO:0000256" key="7">
    <source>
        <dbReference type="ARBA" id="ARBA00023136"/>
    </source>
</evidence>
<evidence type="ECO:0000313" key="11">
    <source>
        <dbReference type="EMBL" id="GLK91675.1"/>
    </source>
</evidence>
<name>A0A9W6NI81_9PSED</name>
<protein>
    <recommendedName>
        <fullName evidence="9">TRAP transporter small permease protein</fullName>
    </recommendedName>
</protein>
<feature type="transmembrane region" description="Helical" evidence="9">
    <location>
        <begin position="47"/>
        <end position="64"/>
    </location>
</feature>
<evidence type="ECO:0000256" key="9">
    <source>
        <dbReference type="RuleBase" id="RU369079"/>
    </source>
</evidence>
<dbReference type="EMBL" id="BSFN01000024">
    <property type="protein sequence ID" value="GLK91675.1"/>
    <property type="molecule type" value="Genomic_DNA"/>
</dbReference>
<comment type="function">
    <text evidence="9">Part of the tripartite ATP-independent periplasmic (TRAP) transport system.</text>
</comment>
<evidence type="ECO:0000256" key="6">
    <source>
        <dbReference type="ARBA" id="ARBA00022989"/>
    </source>
</evidence>
<evidence type="ECO:0000259" key="10">
    <source>
        <dbReference type="Pfam" id="PF04290"/>
    </source>
</evidence>
<feature type="domain" description="Tripartite ATP-independent periplasmic transporters DctQ component" evidence="10">
    <location>
        <begin position="23"/>
        <end position="152"/>
    </location>
</feature>
<comment type="caution">
    <text evidence="11">The sequence shown here is derived from an EMBL/GenBank/DDBJ whole genome shotgun (WGS) entry which is preliminary data.</text>
</comment>
<keyword evidence="12" id="KW-1185">Reference proteome</keyword>
<evidence type="ECO:0000256" key="1">
    <source>
        <dbReference type="ARBA" id="ARBA00004429"/>
    </source>
</evidence>
<comment type="subcellular location">
    <subcellularLocation>
        <location evidence="1 9">Cell inner membrane</location>
        <topology evidence="1 9">Multi-pass membrane protein</topology>
    </subcellularLocation>
</comment>
<evidence type="ECO:0000256" key="8">
    <source>
        <dbReference type="ARBA" id="ARBA00038436"/>
    </source>
</evidence>
<reference evidence="11" key="1">
    <citation type="journal article" date="2014" name="Int. J. Syst. Evol. Microbiol.">
        <title>Complete genome sequence of Corynebacterium casei LMG S-19264T (=DSM 44701T), isolated from a smear-ripened cheese.</title>
        <authorList>
            <consortium name="US DOE Joint Genome Institute (JGI-PGF)"/>
            <person name="Walter F."/>
            <person name="Albersmeier A."/>
            <person name="Kalinowski J."/>
            <person name="Ruckert C."/>
        </authorList>
    </citation>
    <scope>NUCLEOTIDE SEQUENCE</scope>
    <source>
        <strain evidence="11">VKM B-2935</strain>
    </source>
</reference>
<keyword evidence="3" id="KW-1003">Cell membrane</keyword>
<keyword evidence="6 9" id="KW-1133">Transmembrane helix</keyword>
<keyword evidence="7 9" id="KW-0472">Membrane</keyword>
<dbReference type="Proteomes" id="UP001143328">
    <property type="component" value="Unassembled WGS sequence"/>
</dbReference>
<comment type="subunit">
    <text evidence="9">The complex comprises the extracytoplasmic solute receptor protein and the two transmembrane proteins.</text>
</comment>
<dbReference type="AlphaFoldDB" id="A0A9W6NI81"/>
<dbReference type="GO" id="GO:0005886">
    <property type="term" value="C:plasma membrane"/>
    <property type="evidence" value="ECO:0007669"/>
    <property type="project" value="UniProtKB-SubCell"/>
</dbReference>
<dbReference type="RefSeq" id="WP_271197933.1">
    <property type="nucleotide sequence ID" value="NZ_BSFN01000024.1"/>
</dbReference>
<dbReference type="InterPro" id="IPR007387">
    <property type="entry name" value="TRAP_DctQ"/>
</dbReference>
<feature type="transmembrane region" description="Helical" evidence="9">
    <location>
        <begin position="127"/>
        <end position="149"/>
    </location>
</feature>
<dbReference type="PANTHER" id="PTHR35011:SF2">
    <property type="entry name" value="2,3-DIKETO-L-GULONATE TRAP TRANSPORTER SMALL PERMEASE PROTEIN YIAM"/>
    <property type="match status" value="1"/>
</dbReference>
<organism evidence="11 12">
    <name type="scientific">Pseudomonas turukhanskensis</name>
    <dbReference type="NCBI Taxonomy" id="1806536"/>
    <lineage>
        <taxon>Bacteria</taxon>
        <taxon>Pseudomonadati</taxon>
        <taxon>Pseudomonadota</taxon>
        <taxon>Gammaproteobacteria</taxon>
        <taxon>Pseudomonadales</taxon>
        <taxon>Pseudomonadaceae</taxon>
        <taxon>Pseudomonas</taxon>
    </lineage>
</organism>
<feature type="transmembrane region" description="Helical" evidence="9">
    <location>
        <begin position="12"/>
        <end position="35"/>
    </location>
</feature>